<evidence type="ECO:0000313" key="3">
    <source>
        <dbReference type="Proteomes" id="UP000525686"/>
    </source>
</evidence>
<evidence type="ECO:0000313" key="2">
    <source>
        <dbReference type="EMBL" id="MBB1252284.1"/>
    </source>
</evidence>
<dbReference type="AlphaFoldDB" id="A0A7W3WH98"/>
<accession>A0A7W3WH98</accession>
<reference evidence="3" key="1">
    <citation type="submission" date="2020-05" db="EMBL/GenBank/DDBJ databases">
        <title>Classification of alakaliphilic streptomycetes isolated from an alkaline soil next to Lonar Crater, India and a proposal for the recognition of Streptomyces alkaliterrae sp. nov.</title>
        <authorList>
            <person name="Golinska P."/>
        </authorList>
    </citation>
    <scope>NUCLEOTIDE SEQUENCE [LARGE SCALE GENOMIC DNA]</scope>
    <source>
        <strain evidence="3">OF3</strain>
    </source>
</reference>
<dbReference type="PROSITE" id="PS51257">
    <property type="entry name" value="PROKAR_LIPOPROTEIN"/>
    <property type="match status" value="1"/>
</dbReference>
<dbReference type="Proteomes" id="UP000525686">
    <property type="component" value="Unassembled WGS sequence"/>
</dbReference>
<feature type="signal peptide" evidence="1">
    <location>
        <begin position="1"/>
        <end position="20"/>
    </location>
</feature>
<protein>
    <recommendedName>
        <fullName evidence="4">Peptidase inhibitor family I36 protein</fullName>
    </recommendedName>
</protein>
<name>A0A7W3WH98_9ACTN</name>
<evidence type="ECO:0000256" key="1">
    <source>
        <dbReference type="SAM" id="SignalP"/>
    </source>
</evidence>
<keyword evidence="1" id="KW-0732">Signal</keyword>
<dbReference type="RefSeq" id="WP_181353356.1">
    <property type="nucleotide sequence ID" value="NZ_JABJWZ010000011.1"/>
</dbReference>
<evidence type="ECO:0008006" key="4">
    <source>
        <dbReference type="Google" id="ProtNLM"/>
    </source>
</evidence>
<comment type="caution">
    <text evidence="2">The sequence shown here is derived from an EMBL/GenBank/DDBJ whole genome shotgun (WGS) entry which is preliminary data.</text>
</comment>
<organism evidence="2 3">
    <name type="scientific">Streptomyces alkaliterrae</name>
    <dbReference type="NCBI Taxonomy" id="2213162"/>
    <lineage>
        <taxon>Bacteria</taxon>
        <taxon>Bacillati</taxon>
        <taxon>Actinomycetota</taxon>
        <taxon>Actinomycetes</taxon>
        <taxon>Kitasatosporales</taxon>
        <taxon>Streptomycetaceae</taxon>
        <taxon>Streptomyces</taxon>
    </lineage>
</organism>
<proteinExistence type="predicted"/>
<sequence>MRIRKLAAVGAALTATLVFAGPAQAGTATVYGCKSGEVCVYKKGNSGPSFSTYGDWAPTSSSKYVTGNVIFNNGKRYPGFDHIRWEGHMGSDKYKGCLHYEETTTGMTHGSSVYSGSAITFTKMIWGKECGATEYGMQRR</sequence>
<gene>
    <name evidence="2" type="ORF">H3146_02715</name>
</gene>
<feature type="chain" id="PRO_5038380293" description="Peptidase inhibitor family I36 protein" evidence="1">
    <location>
        <begin position="21"/>
        <end position="140"/>
    </location>
</feature>
<dbReference type="EMBL" id="JABJWZ010000011">
    <property type="protein sequence ID" value="MBB1252284.1"/>
    <property type="molecule type" value="Genomic_DNA"/>
</dbReference>